<reference evidence="1 2" key="1">
    <citation type="submission" date="2018-02" db="EMBL/GenBank/DDBJ databases">
        <title>Draft genome sequencing of Pseudomonas frederiksbergensis 11-D3.</title>
        <authorList>
            <person name="Zheng B.-X."/>
        </authorList>
    </citation>
    <scope>NUCLEOTIDE SEQUENCE [LARGE SCALE GENOMIC DNA]</scope>
    <source>
        <strain evidence="1 2">11-D3</strain>
    </source>
</reference>
<gene>
    <name evidence="1" type="ORF">C5612_15745</name>
</gene>
<protein>
    <submittedName>
        <fullName evidence="1">Uncharacterized protein</fullName>
    </submittedName>
</protein>
<proteinExistence type="predicted"/>
<dbReference type="AlphaFoldDB" id="A0A2S8HL89"/>
<name>A0A2S8HL89_9PSED</name>
<dbReference type="EMBL" id="PUIN01000008">
    <property type="protein sequence ID" value="PQP03276.1"/>
    <property type="molecule type" value="Genomic_DNA"/>
</dbReference>
<accession>A0A2S8HL89</accession>
<evidence type="ECO:0000313" key="1">
    <source>
        <dbReference type="EMBL" id="PQP03276.1"/>
    </source>
</evidence>
<sequence length="82" mass="9169">MNIAEHFRRQRFAAVNEIRPKPPRVVDIRVGGMNCSGAFGKSAHSSSRWQALRVHVVSDLVVITVTMPIYDCLKERATCSEA</sequence>
<evidence type="ECO:0000313" key="2">
    <source>
        <dbReference type="Proteomes" id="UP000239687"/>
    </source>
</evidence>
<organism evidence="1 2">
    <name type="scientific">Pseudomonas frederiksbergensis</name>
    <dbReference type="NCBI Taxonomy" id="104087"/>
    <lineage>
        <taxon>Bacteria</taxon>
        <taxon>Pseudomonadati</taxon>
        <taxon>Pseudomonadota</taxon>
        <taxon>Gammaproteobacteria</taxon>
        <taxon>Pseudomonadales</taxon>
        <taxon>Pseudomonadaceae</taxon>
        <taxon>Pseudomonas</taxon>
    </lineage>
</organism>
<comment type="caution">
    <text evidence="1">The sequence shown here is derived from an EMBL/GenBank/DDBJ whole genome shotgun (WGS) entry which is preliminary data.</text>
</comment>
<dbReference type="Proteomes" id="UP000239687">
    <property type="component" value="Unassembled WGS sequence"/>
</dbReference>